<sequence length="196" mass="22165">MPTDADSPDITALLAQWRDGDRAAHDMLMRVVYPVLRDMARARLRQSPGEPTLRATELVNEAYAKLVRASGAQWQNRMHFFAVAAHAIRNFIVDYLRARGTEKRGGDLPFASLDDVADEAAHHDMIDLRIDWLAVHDALGDLEALDPACAQVVELKFFSGLTTDEIAQTQSVSRATVVRQWRFARAWLADRLRDRR</sequence>
<dbReference type="GO" id="GO:0006352">
    <property type="term" value="P:DNA-templated transcription initiation"/>
    <property type="evidence" value="ECO:0007669"/>
    <property type="project" value="InterPro"/>
</dbReference>
<dbReference type="Pfam" id="PF07638">
    <property type="entry name" value="Sigma70_ECF"/>
    <property type="match status" value="1"/>
</dbReference>
<keyword evidence="7" id="KW-1185">Reference proteome</keyword>
<evidence type="ECO:0000259" key="5">
    <source>
        <dbReference type="Pfam" id="PF07638"/>
    </source>
</evidence>
<dbReference type="PANTHER" id="PTHR43133">
    <property type="entry name" value="RNA POLYMERASE ECF-TYPE SIGMA FACTO"/>
    <property type="match status" value="1"/>
</dbReference>
<dbReference type="Gene3D" id="1.10.1740.10">
    <property type="match status" value="1"/>
</dbReference>
<dbReference type="InterPro" id="IPR036388">
    <property type="entry name" value="WH-like_DNA-bd_sf"/>
</dbReference>
<dbReference type="InterPro" id="IPR011517">
    <property type="entry name" value="RNA_pol_sigma70_ECF-like"/>
</dbReference>
<keyword evidence="3" id="KW-0731">Sigma factor</keyword>
<feature type="domain" description="RNA polymerase sigma-70 ECF-like HTH" evidence="5">
    <location>
        <begin position="9"/>
        <end position="193"/>
    </location>
</feature>
<accession>A0A9X4BKG2</accession>
<dbReference type="NCBIfam" id="TIGR02999">
    <property type="entry name" value="Sig-70_X6"/>
    <property type="match status" value="1"/>
</dbReference>
<dbReference type="SUPFAM" id="SSF88659">
    <property type="entry name" value="Sigma3 and sigma4 domains of RNA polymerase sigma factors"/>
    <property type="match status" value="1"/>
</dbReference>
<dbReference type="InterPro" id="IPR013325">
    <property type="entry name" value="RNA_pol_sigma_r2"/>
</dbReference>
<dbReference type="EMBL" id="JAOVZO020000020">
    <property type="protein sequence ID" value="MDC8015688.1"/>
    <property type="molecule type" value="Genomic_DNA"/>
</dbReference>
<evidence type="ECO:0000256" key="4">
    <source>
        <dbReference type="ARBA" id="ARBA00023163"/>
    </source>
</evidence>
<evidence type="ECO:0000256" key="3">
    <source>
        <dbReference type="ARBA" id="ARBA00023082"/>
    </source>
</evidence>
<dbReference type="SUPFAM" id="SSF88946">
    <property type="entry name" value="Sigma2 domain of RNA polymerase sigma factors"/>
    <property type="match status" value="1"/>
</dbReference>
<dbReference type="InterPro" id="IPR053812">
    <property type="entry name" value="HTH_Sigma70_ECF-like"/>
</dbReference>
<dbReference type="InterPro" id="IPR014284">
    <property type="entry name" value="RNA_pol_sigma-70_dom"/>
</dbReference>
<dbReference type="PANTHER" id="PTHR43133:SF39">
    <property type="entry name" value="SIMILAR TO RNA POLYMERASE SIGMA-E FACTOR"/>
    <property type="match status" value="1"/>
</dbReference>
<evidence type="ECO:0000256" key="1">
    <source>
        <dbReference type="ARBA" id="ARBA00010641"/>
    </source>
</evidence>
<protein>
    <submittedName>
        <fullName evidence="6">ECF-type sigma factor</fullName>
    </submittedName>
</protein>
<name>A0A9X4BKG2_9GAMM</name>
<dbReference type="InterPro" id="IPR039425">
    <property type="entry name" value="RNA_pol_sigma-70-like"/>
</dbReference>
<reference evidence="6" key="1">
    <citation type="submission" date="2023-02" db="EMBL/GenBank/DDBJ databases">
        <title>Tahibacter soli sp. nov. isolated from soil.</title>
        <authorList>
            <person name="Baek J.H."/>
            <person name="Lee J.K."/>
            <person name="Choi D.G."/>
            <person name="Jeon C.O."/>
        </authorList>
    </citation>
    <scope>NUCLEOTIDE SEQUENCE</scope>
    <source>
        <strain evidence="6">BL</strain>
    </source>
</reference>
<dbReference type="GO" id="GO:0016987">
    <property type="term" value="F:sigma factor activity"/>
    <property type="evidence" value="ECO:0007669"/>
    <property type="project" value="UniProtKB-KW"/>
</dbReference>
<gene>
    <name evidence="6" type="ORF">OD750_024440</name>
</gene>
<evidence type="ECO:0000313" key="7">
    <source>
        <dbReference type="Proteomes" id="UP001139971"/>
    </source>
</evidence>
<organism evidence="6 7">
    <name type="scientific">Tahibacter soli</name>
    <dbReference type="NCBI Taxonomy" id="2983605"/>
    <lineage>
        <taxon>Bacteria</taxon>
        <taxon>Pseudomonadati</taxon>
        <taxon>Pseudomonadota</taxon>
        <taxon>Gammaproteobacteria</taxon>
        <taxon>Lysobacterales</taxon>
        <taxon>Rhodanobacteraceae</taxon>
        <taxon>Tahibacter</taxon>
    </lineage>
</organism>
<dbReference type="NCBIfam" id="TIGR02937">
    <property type="entry name" value="sigma70-ECF"/>
    <property type="match status" value="1"/>
</dbReference>
<dbReference type="Gene3D" id="1.10.10.10">
    <property type="entry name" value="Winged helix-like DNA-binding domain superfamily/Winged helix DNA-binding domain"/>
    <property type="match status" value="1"/>
</dbReference>
<dbReference type="InterPro" id="IPR013324">
    <property type="entry name" value="RNA_pol_sigma_r3/r4-like"/>
</dbReference>
<dbReference type="AlphaFoldDB" id="A0A9X4BKG2"/>
<dbReference type="Proteomes" id="UP001139971">
    <property type="component" value="Unassembled WGS sequence"/>
</dbReference>
<evidence type="ECO:0000313" key="6">
    <source>
        <dbReference type="EMBL" id="MDC8015688.1"/>
    </source>
</evidence>
<comment type="similarity">
    <text evidence="1">Belongs to the sigma-70 factor family. ECF subfamily.</text>
</comment>
<comment type="caution">
    <text evidence="6">The sequence shown here is derived from an EMBL/GenBank/DDBJ whole genome shotgun (WGS) entry which is preliminary data.</text>
</comment>
<keyword evidence="2" id="KW-0805">Transcription regulation</keyword>
<keyword evidence="4" id="KW-0804">Transcription</keyword>
<proteinExistence type="inferred from homology"/>
<evidence type="ECO:0000256" key="2">
    <source>
        <dbReference type="ARBA" id="ARBA00023015"/>
    </source>
</evidence>
<dbReference type="RefSeq" id="WP_263541239.1">
    <property type="nucleotide sequence ID" value="NZ_JAOVZO020000020.1"/>
</dbReference>